<gene>
    <name evidence="2" type="ORF">AL503_013670</name>
</gene>
<dbReference type="SUPFAM" id="SSF53756">
    <property type="entry name" value="UDP-Glycosyltransferase/glycogen phosphorylase"/>
    <property type="match status" value="1"/>
</dbReference>
<organism evidence="2 3">
    <name type="scientific">Staphylococcus haemolyticus</name>
    <dbReference type="NCBI Taxonomy" id="1283"/>
    <lineage>
        <taxon>Bacteria</taxon>
        <taxon>Bacillati</taxon>
        <taxon>Bacillota</taxon>
        <taxon>Bacilli</taxon>
        <taxon>Bacillales</taxon>
        <taxon>Staphylococcaceae</taxon>
        <taxon>Staphylococcus</taxon>
    </lineage>
</organism>
<name>A0A2K0A9R9_STAHA</name>
<accession>A0A2K0A9R9</accession>
<evidence type="ECO:0000259" key="1">
    <source>
        <dbReference type="Pfam" id="PF00534"/>
    </source>
</evidence>
<keyword evidence="2" id="KW-0808">Transferase</keyword>
<dbReference type="Pfam" id="PF00534">
    <property type="entry name" value="Glycos_transf_1"/>
    <property type="match status" value="1"/>
</dbReference>
<dbReference type="RefSeq" id="WP_037548288.1">
    <property type="nucleotide sequence ID" value="NZ_CAJCGD010000005.1"/>
</dbReference>
<dbReference type="Gene3D" id="3.40.50.2000">
    <property type="entry name" value="Glycogen Phosphorylase B"/>
    <property type="match status" value="3"/>
</dbReference>
<dbReference type="Proteomes" id="UP000053523">
    <property type="component" value="Unassembled WGS sequence"/>
</dbReference>
<evidence type="ECO:0000313" key="3">
    <source>
        <dbReference type="Proteomes" id="UP000053523"/>
    </source>
</evidence>
<feature type="domain" description="Glycosyl transferase family 1" evidence="1">
    <location>
        <begin position="319"/>
        <end position="461"/>
    </location>
</feature>
<reference evidence="2 3" key="1">
    <citation type="submission" date="2017-12" db="EMBL/GenBank/DDBJ databases">
        <title>FDA dAtabase for Regulatory Grade micrObial Sequences (FDA-ARGOS): Supporting development and validation of Infectious Disease Dx tests.</title>
        <authorList>
            <person name="Hoffmann M."/>
            <person name="Allard M."/>
            <person name="Evans P."/>
            <person name="Brown E."/>
            <person name="Tallon L."/>
            <person name="Sadzewicz L."/>
            <person name="Sengamalay N."/>
            <person name="Ott S."/>
            <person name="Godinez A."/>
            <person name="Nagaraj S."/>
            <person name="Vavikolanu K."/>
            <person name="Aluvathingal J."/>
            <person name="Nadendla S."/>
            <person name="Sichtig H."/>
        </authorList>
    </citation>
    <scope>NUCLEOTIDE SEQUENCE [LARGE SCALE GENOMIC DNA]</scope>
    <source>
        <strain evidence="2 3">FDAARGOS_148</strain>
    </source>
</reference>
<dbReference type="AlphaFoldDB" id="A0A2K0A9R9"/>
<protein>
    <submittedName>
        <fullName evidence="2">Poly(Glycerol-phosphate) alpha-glucosyltransferase</fullName>
    </submittedName>
</protein>
<dbReference type="InterPro" id="IPR001296">
    <property type="entry name" value="Glyco_trans_1"/>
</dbReference>
<proteinExistence type="predicted"/>
<evidence type="ECO:0000313" key="2">
    <source>
        <dbReference type="EMBL" id="PNN21770.1"/>
    </source>
</evidence>
<comment type="caution">
    <text evidence="2">The sequence shown here is derived from an EMBL/GenBank/DDBJ whole genome shotgun (WGS) entry which is preliminary data.</text>
</comment>
<dbReference type="PANTHER" id="PTHR12526:SF630">
    <property type="entry name" value="GLYCOSYLTRANSFERASE"/>
    <property type="match status" value="1"/>
</dbReference>
<sequence>MLYTITSTLPPTHGGRTKSLLHRVKFLETQLGETSTILTTNYNANYKNVYRIFRNKELITENTKLDNIYDWLANYNLLEEPVEPKLFRKLPIQTKVKIRGLEAIREGDNVKYYKDNVYVLFRKYYANRQIMKFEDTINPNSQKVSKRKAFTLNGRLHKIDYFDDVRAIKTMEEYYDKKGNVYLKKHFTNDEKNKLIDIQHLSMHGETRTFNNEKALFTYYYNHVLPNGSVVFNDARLLDRPLIDCENDIKRILMFHSNHLQGNKVRHSYKLALDKQEIIDKYIVLTEYQKHDIQSQFGIDDNKIDVIPHFVSIAHSNSRDDVEDQFCFIGRLAQEKQIDHIIKAFDIYLKKGYSSTLLVYGKDKEGNLNKLKQLVKTLQLEDKVIFKGHTNHPKEVFSKVIASLLTSRYEGFGLSIMESINSGCPVISYNVRYGPSELITNHENGIIVKKDDIEGFADAMEMARNIHFKDVKLSEKFSVEQASNNYQSLIDDVTHAENK</sequence>
<dbReference type="EMBL" id="LORN02000015">
    <property type="protein sequence ID" value="PNN21770.1"/>
    <property type="molecule type" value="Genomic_DNA"/>
</dbReference>
<dbReference type="GO" id="GO:0016757">
    <property type="term" value="F:glycosyltransferase activity"/>
    <property type="evidence" value="ECO:0007669"/>
    <property type="project" value="InterPro"/>
</dbReference>
<dbReference type="PANTHER" id="PTHR12526">
    <property type="entry name" value="GLYCOSYLTRANSFERASE"/>
    <property type="match status" value="1"/>
</dbReference>